<sequence length="249" mass="27840">MGLWIIFPICLSLVSFIGTWSVYGLAFSNNHVCALTDWGNGNYCRANHTDAGCCWVPTISSSGTYPPENSLFTATINAGSFMFFLFCIFHHAHIMERHSSQSMLSKFALVFGVIAAMGAFAAGNCNPFHVSLLHYLGAAISFMCACFYTAILTVLTGKCALSGYEKVLYPLRIISTVIQVIVTVIYTVLFAQSKYFYIHLSAVFEWMLSMNLELFELSYAVEFFFFSSYMLSNLLNKQDEVKPLIMTMS</sequence>
<evidence type="ECO:0000256" key="1">
    <source>
        <dbReference type="ARBA" id="ARBA00004127"/>
    </source>
</evidence>
<evidence type="ECO:0000256" key="6">
    <source>
        <dbReference type="SAM" id="Phobius"/>
    </source>
</evidence>
<dbReference type="Ensembl" id="ENSMZET00005038455.1">
    <property type="protein sequence ID" value="ENSMZEP00005037156.1"/>
    <property type="gene ID" value="ENSMZEG00005027686.1"/>
</dbReference>
<feature type="transmembrane region" description="Helical" evidence="6">
    <location>
        <begin position="173"/>
        <end position="197"/>
    </location>
</feature>
<dbReference type="InterPro" id="IPR019402">
    <property type="entry name" value="CWH43_N"/>
</dbReference>
<keyword evidence="9" id="KW-1185">Reference proteome</keyword>
<evidence type="ECO:0000256" key="2">
    <source>
        <dbReference type="ARBA" id="ARBA00006565"/>
    </source>
</evidence>
<accession>A0A3P9DSP6</accession>
<proteinExistence type="inferred from homology"/>
<dbReference type="KEGG" id="mze:101480684"/>
<dbReference type="GO" id="GO:0005886">
    <property type="term" value="C:plasma membrane"/>
    <property type="evidence" value="ECO:0007669"/>
    <property type="project" value="TreeGrafter"/>
</dbReference>
<dbReference type="InterPro" id="IPR050911">
    <property type="entry name" value="DRAM/TMEM150_Autophagy_Mod"/>
</dbReference>
<feature type="transmembrane region" description="Helical" evidence="6">
    <location>
        <begin position="104"/>
        <end position="123"/>
    </location>
</feature>
<reference evidence="8" key="2">
    <citation type="submission" date="2025-08" db="UniProtKB">
        <authorList>
            <consortium name="Ensembl"/>
        </authorList>
    </citation>
    <scope>IDENTIFICATION</scope>
</reference>
<dbReference type="GeneTree" id="ENSGT01030000234578"/>
<dbReference type="Pfam" id="PF10277">
    <property type="entry name" value="Frag1"/>
    <property type="match status" value="1"/>
</dbReference>
<feature type="domain" description="CWH43-like N-terminal" evidence="7">
    <location>
        <begin position="4"/>
        <end position="223"/>
    </location>
</feature>
<evidence type="ECO:0000256" key="3">
    <source>
        <dbReference type="ARBA" id="ARBA00022692"/>
    </source>
</evidence>
<evidence type="ECO:0000259" key="7">
    <source>
        <dbReference type="Pfam" id="PF10277"/>
    </source>
</evidence>
<name>A0A3P9DSP6_9CICH</name>
<comment type="subcellular location">
    <subcellularLocation>
        <location evidence="1">Endomembrane system</location>
        <topology evidence="1">Multi-pass membrane protein</topology>
    </subcellularLocation>
</comment>
<dbReference type="AlphaFoldDB" id="A0A3P9DSP6"/>
<dbReference type="PANTHER" id="PTHR21324:SF13">
    <property type="entry name" value="SI:DKEY-228D14.5"/>
    <property type="match status" value="1"/>
</dbReference>
<dbReference type="PANTHER" id="PTHR21324">
    <property type="entry name" value="FASTING-INDUCIBLE INTEGRAL MEMBRANE PROTEIN TM6P1-RELATED"/>
    <property type="match status" value="1"/>
</dbReference>
<feature type="transmembrane region" description="Helical" evidence="6">
    <location>
        <begin position="71"/>
        <end position="92"/>
    </location>
</feature>
<evidence type="ECO:0000313" key="8">
    <source>
        <dbReference type="Ensembl" id="ENSMZEP00005037156.1"/>
    </source>
</evidence>
<dbReference type="GO" id="GO:0012505">
    <property type="term" value="C:endomembrane system"/>
    <property type="evidence" value="ECO:0007669"/>
    <property type="project" value="UniProtKB-SubCell"/>
</dbReference>
<evidence type="ECO:0000313" key="9">
    <source>
        <dbReference type="Proteomes" id="UP000265160"/>
    </source>
</evidence>
<dbReference type="GO" id="GO:0072659">
    <property type="term" value="P:protein localization to plasma membrane"/>
    <property type="evidence" value="ECO:0007669"/>
    <property type="project" value="TreeGrafter"/>
</dbReference>
<dbReference type="Proteomes" id="UP000265160">
    <property type="component" value="LG13"/>
</dbReference>
<reference evidence="8 9" key="1">
    <citation type="journal article" date="2014" name="Nature">
        <title>The genomic substrate for adaptive radiation in African cichlid fish.</title>
        <authorList>
            <person name="Brawand D."/>
            <person name="Wagner C.E."/>
            <person name="Li Y.I."/>
            <person name="Malinsky M."/>
            <person name="Keller I."/>
            <person name="Fan S."/>
            <person name="Simakov O."/>
            <person name="Ng A.Y."/>
            <person name="Lim Z.W."/>
            <person name="Bezault E."/>
            <person name="Turner-Maier J."/>
            <person name="Johnson J."/>
            <person name="Alcazar R."/>
            <person name="Noh H.J."/>
            <person name="Russell P."/>
            <person name="Aken B."/>
            <person name="Alfoldi J."/>
            <person name="Amemiya C."/>
            <person name="Azzouzi N."/>
            <person name="Baroiller J.F."/>
            <person name="Barloy-Hubler F."/>
            <person name="Berlin A."/>
            <person name="Bloomquist R."/>
            <person name="Carleton K.L."/>
            <person name="Conte M.A."/>
            <person name="D'Cotta H."/>
            <person name="Eshel O."/>
            <person name="Gaffney L."/>
            <person name="Galibert F."/>
            <person name="Gante H.F."/>
            <person name="Gnerre S."/>
            <person name="Greuter L."/>
            <person name="Guyon R."/>
            <person name="Haddad N.S."/>
            <person name="Haerty W."/>
            <person name="Harris R.M."/>
            <person name="Hofmann H.A."/>
            <person name="Hourlier T."/>
            <person name="Hulata G."/>
            <person name="Jaffe D.B."/>
            <person name="Lara M."/>
            <person name="Lee A.P."/>
            <person name="MacCallum I."/>
            <person name="Mwaiko S."/>
            <person name="Nikaido M."/>
            <person name="Nishihara H."/>
            <person name="Ozouf-Costaz C."/>
            <person name="Penman D.J."/>
            <person name="Przybylski D."/>
            <person name="Rakotomanga M."/>
            <person name="Renn S.C.P."/>
            <person name="Ribeiro F.J."/>
            <person name="Ron M."/>
            <person name="Salzburger W."/>
            <person name="Sanchez-Pulido L."/>
            <person name="Santos M.E."/>
            <person name="Searle S."/>
            <person name="Sharpe T."/>
            <person name="Swofford R."/>
            <person name="Tan F.J."/>
            <person name="Williams L."/>
            <person name="Young S."/>
            <person name="Yin S."/>
            <person name="Okada N."/>
            <person name="Kocher T.D."/>
            <person name="Miska E.A."/>
            <person name="Lander E.S."/>
            <person name="Venkatesh B."/>
            <person name="Fernald R.D."/>
            <person name="Meyer A."/>
            <person name="Ponting C.P."/>
            <person name="Streelman J.T."/>
            <person name="Lindblad-Toh K."/>
            <person name="Seehausen O."/>
            <person name="Di Palma F."/>
        </authorList>
    </citation>
    <scope>NUCLEOTIDE SEQUENCE</scope>
</reference>
<dbReference type="OrthoDB" id="191706at2759"/>
<feature type="transmembrane region" description="Helical" evidence="6">
    <location>
        <begin position="135"/>
        <end position="161"/>
    </location>
</feature>
<keyword evidence="4 6" id="KW-1133">Transmembrane helix</keyword>
<dbReference type="GeneID" id="101480684"/>
<comment type="similarity">
    <text evidence="2">Belongs to the DRAM/TMEM150 family.</text>
</comment>
<protein>
    <submittedName>
        <fullName evidence="8">Si:dkey-228d14.5</fullName>
    </submittedName>
</protein>
<evidence type="ECO:0000256" key="5">
    <source>
        <dbReference type="ARBA" id="ARBA00023136"/>
    </source>
</evidence>
<feature type="transmembrane region" description="Helical" evidence="6">
    <location>
        <begin position="217"/>
        <end position="236"/>
    </location>
</feature>
<reference evidence="8" key="3">
    <citation type="submission" date="2025-09" db="UniProtKB">
        <authorList>
            <consortium name="Ensembl"/>
        </authorList>
    </citation>
    <scope>IDENTIFICATION</scope>
</reference>
<keyword evidence="3 6" id="KW-0812">Transmembrane</keyword>
<evidence type="ECO:0000256" key="4">
    <source>
        <dbReference type="ARBA" id="ARBA00022989"/>
    </source>
</evidence>
<organism evidence="8 9">
    <name type="scientific">Maylandia zebra</name>
    <name type="common">zebra mbuna</name>
    <dbReference type="NCBI Taxonomy" id="106582"/>
    <lineage>
        <taxon>Eukaryota</taxon>
        <taxon>Metazoa</taxon>
        <taxon>Chordata</taxon>
        <taxon>Craniata</taxon>
        <taxon>Vertebrata</taxon>
        <taxon>Euteleostomi</taxon>
        <taxon>Actinopterygii</taxon>
        <taxon>Neopterygii</taxon>
        <taxon>Teleostei</taxon>
        <taxon>Neoteleostei</taxon>
        <taxon>Acanthomorphata</taxon>
        <taxon>Ovalentaria</taxon>
        <taxon>Cichlomorphae</taxon>
        <taxon>Cichliformes</taxon>
        <taxon>Cichlidae</taxon>
        <taxon>African cichlids</taxon>
        <taxon>Pseudocrenilabrinae</taxon>
        <taxon>Haplochromini</taxon>
        <taxon>Maylandia</taxon>
        <taxon>Maylandia zebra complex</taxon>
    </lineage>
</organism>
<dbReference type="RefSeq" id="XP_004551790.1">
    <property type="nucleotide sequence ID" value="XM_004551733.3"/>
</dbReference>
<keyword evidence="5 6" id="KW-0472">Membrane</keyword>